<evidence type="ECO:0000313" key="2">
    <source>
        <dbReference type="Proteomes" id="UP000238356"/>
    </source>
</evidence>
<reference evidence="1 2" key="1">
    <citation type="submission" date="2018-02" db="EMBL/GenBank/DDBJ databases">
        <title>8 Nocardia nova and 1 Nocardia cyriacigeorgica strain used for evolution to TMP-SMX.</title>
        <authorList>
            <person name="Mehta H."/>
            <person name="Weng J."/>
            <person name="Shamoo Y."/>
        </authorList>
    </citation>
    <scope>NUCLEOTIDE SEQUENCE [LARGE SCALE GENOMIC DNA]</scope>
    <source>
        <strain evidence="1 2">BAA2227</strain>
    </source>
</reference>
<accession>A0A2S6A8G2</accession>
<dbReference type="Proteomes" id="UP000238356">
    <property type="component" value="Unassembled WGS sequence"/>
</dbReference>
<dbReference type="EMBL" id="PSZD01000006">
    <property type="protein sequence ID" value="PPJ29255.1"/>
    <property type="molecule type" value="Genomic_DNA"/>
</dbReference>
<keyword evidence="2" id="KW-1185">Reference proteome</keyword>
<comment type="caution">
    <text evidence="1">The sequence shown here is derived from an EMBL/GenBank/DDBJ whole genome shotgun (WGS) entry which is preliminary data.</text>
</comment>
<name>A0A2S6A8G2_9NOCA</name>
<evidence type="ECO:0000313" key="1">
    <source>
        <dbReference type="EMBL" id="PPJ29255.1"/>
    </source>
</evidence>
<dbReference type="AlphaFoldDB" id="A0A2S6A8G2"/>
<gene>
    <name evidence="1" type="ORF">C5F51_12520</name>
</gene>
<dbReference type="RefSeq" id="WP_063017248.1">
    <property type="nucleotide sequence ID" value="NZ_PSYZ01000003.1"/>
</dbReference>
<sequence>MGIRSVWQRLSGRGAATELDPARTDLMVVVSSFDDAEACSSALARASGWRAEEQALLRHHLRIPATARDEVVDIAAQDGYSPAATSEASDPTGSHIELVLQRVQILDALHCSQERSRMAGLAQRHEGTAVGWDALQPSGIEPGSP</sequence>
<proteinExistence type="predicted"/>
<protein>
    <submittedName>
        <fullName evidence="1">Uncharacterized protein</fullName>
    </submittedName>
</protein>
<organism evidence="1 2">
    <name type="scientific">Nocardia nova</name>
    <dbReference type="NCBI Taxonomy" id="37330"/>
    <lineage>
        <taxon>Bacteria</taxon>
        <taxon>Bacillati</taxon>
        <taxon>Actinomycetota</taxon>
        <taxon>Actinomycetes</taxon>
        <taxon>Mycobacteriales</taxon>
        <taxon>Nocardiaceae</taxon>
        <taxon>Nocardia</taxon>
    </lineage>
</organism>